<name>A0AAW1UN31_9CUCU</name>
<protein>
    <submittedName>
        <fullName evidence="1">Uncharacterized protein</fullName>
    </submittedName>
</protein>
<evidence type="ECO:0000313" key="2">
    <source>
        <dbReference type="Proteomes" id="UP001431783"/>
    </source>
</evidence>
<gene>
    <name evidence="1" type="ORF">WA026_016322</name>
</gene>
<sequence>MMVVSLWFWCNELIEWPCWATLLATAKDVVWTATFLVDIDIPMLCWPLWFLGSLWNSDWSVLGLCICCLSSATSLLSYRTNFSNLMLLFSSEIAKLFGCSDSALRSAISAKLANELV</sequence>
<keyword evidence="2" id="KW-1185">Reference proteome</keyword>
<comment type="caution">
    <text evidence="1">The sequence shown here is derived from an EMBL/GenBank/DDBJ whole genome shotgun (WGS) entry which is preliminary data.</text>
</comment>
<evidence type="ECO:0000313" key="1">
    <source>
        <dbReference type="EMBL" id="KAK9881435.1"/>
    </source>
</evidence>
<dbReference type="Proteomes" id="UP001431783">
    <property type="component" value="Unassembled WGS sequence"/>
</dbReference>
<dbReference type="AlphaFoldDB" id="A0AAW1UN31"/>
<organism evidence="1 2">
    <name type="scientific">Henosepilachna vigintioctopunctata</name>
    <dbReference type="NCBI Taxonomy" id="420089"/>
    <lineage>
        <taxon>Eukaryota</taxon>
        <taxon>Metazoa</taxon>
        <taxon>Ecdysozoa</taxon>
        <taxon>Arthropoda</taxon>
        <taxon>Hexapoda</taxon>
        <taxon>Insecta</taxon>
        <taxon>Pterygota</taxon>
        <taxon>Neoptera</taxon>
        <taxon>Endopterygota</taxon>
        <taxon>Coleoptera</taxon>
        <taxon>Polyphaga</taxon>
        <taxon>Cucujiformia</taxon>
        <taxon>Coccinelloidea</taxon>
        <taxon>Coccinellidae</taxon>
        <taxon>Epilachninae</taxon>
        <taxon>Epilachnini</taxon>
        <taxon>Henosepilachna</taxon>
    </lineage>
</organism>
<reference evidence="1 2" key="1">
    <citation type="submission" date="2023-03" db="EMBL/GenBank/DDBJ databases">
        <title>Genome insight into feeding habits of ladybird beetles.</title>
        <authorList>
            <person name="Li H.-S."/>
            <person name="Huang Y.-H."/>
            <person name="Pang H."/>
        </authorList>
    </citation>
    <scope>NUCLEOTIDE SEQUENCE [LARGE SCALE GENOMIC DNA]</scope>
    <source>
        <strain evidence="1">SYSU_2023b</strain>
        <tissue evidence="1">Whole body</tissue>
    </source>
</reference>
<accession>A0AAW1UN31</accession>
<dbReference type="EMBL" id="JARQZJ010000069">
    <property type="protein sequence ID" value="KAK9881435.1"/>
    <property type="molecule type" value="Genomic_DNA"/>
</dbReference>
<proteinExistence type="predicted"/>